<feature type="region of interest" description="Disordered" evidence="1">
    <location>
        <begin position="35"/>
        <end position="135"/>
    </location>
</feature>
<dbReference type="AlphaFoldDB" id="A0A059D0H6"/>
<name>A0A059D0H6_EUCGR</name>
<dbReference type="PANTHER" id="PTHR35741">
    <property type="entry name" value="FACTOR CWC22-LIKE PROTEIN, PUTATIVE (DUF3245)-RELATED"/>
    <property type="match status" value="1"/>
</dbReference>
<sequence length="135" mass="14858">MSKEATQKSGVPQIIKSDVALKLAERWVNNMTKVAEDEQTEAKSEGRPSRLGLGAKFSRQMRPGLSNDPVERKLYANLQSGKRKAAKDAEESGLTARDPGGDSDIDDELESRASAFAKKRPITSPVSLTMKKKRR</sequence>
<protein>
    <submittedName>
        <fullName evidence="2">Uncharacterized protein</fullName>
    </submittedName>
</protein>
<evidence type="ECO:0000256" key="1">
    <source>
        <dbReference type="SAM" id="MobiDB-lite"/>
    </source>
</evidence>
<gene>
    <name evidence="2" type="ORF">EUGRSUZ_B00993</name>
</gene>
<dbReference type="Pfam" id="PF11595">
    <property type="entry name" value="DUF3245"/>
    <property type="match status" value="1"/>
</dbReference>
<dbReference type="InParanoid" id="A0A059D0H6"/>
<proteinExistence type="predicted"/>
<dbReference type="InterPro" id="IPR021641">
    <property type="entry name" value="DUF3245"/>
</dbReference>
<dbReference type="PANTHER" id="PTHR35741:SF1">
    <property type="entry name" value="FACTOR CWC22-LIKE PROTEIN, PUTATIVE (DUF3245)-RELATED"/>
    <property type="match status" value="1"/>
</dbReference>
<feature type="compositionally biased region" description="Basic and acidic residues" evidence="1">
    <location>
        <begin position="35"/>
        <end position="48"/>
    </location>
</feature>
<dbReference type="EMBL" id="KK198754">
    <property type="protein sequence ID" value="KCW84107.1"/>
    <property type="molecule type" value="Genomic_DNA"/>
</dbReference>
<accession>A0A059D0H6</accession>
<dbReference type="FunCoup" id="A0A059D0H6">
    <property type="interactions" value="1423"/>
</dbReference>
<organism evidence="2">
    <name type="scientific">Eucalyptus grandis</name>
    <name type="common">Flooded gum</name>
    <dbReference type="NCBI Taxonomy" id="71139"/>
    <lineage>
        <taxon>Eukaryota</taxon>
        <taxon>Viridiplantae</taxon>
        <taxon>Streptophyta</taxon>
        <taxon>Embryophyta</taxon>
        <taxon>Tracheophyta</taxon>
        <taxon>Spermatophyta</taxon>
        <taxon>Magnoliopsida</taxon>
        <taxon>eudicotyledons</taxon>
        <taxon>Gunneridae</taxon>
        <taxon>Pentapetalae</taxon>
        <taxon>rosids</taxon>
        <taxon>malvids</taxon>
        <taxon>Myrtales</taxon>
        <taxon>Myrtaceae</taxon>
        <taxon>Myrtoideae</taxon>
        <taxon>Eucalypteae</taxon>
        <taxon>Eucalyptus</taxon>
    </lineage>
</organism>
<reference evidence="2" key="1">
    <citation type="submission" date="2013-07" db="EMBL/GenBank/DDBJ databases">
        <title>The genome of Eucalyptus grandis.</title>
        <authorList>
            <person name="Schmutz J."/>
            <person name="Hayes R."/>
            <person name="Myburg A."/>
            <person name="Tuskan G."/>
            <person name="Grattapaglia D."/>
            <person name="Rokhsar D.S."/>
        </authorList>
    </citation>
    <scope>NUCLEOTIDE SEQUENCE</scope>
    <source>
        <tissue evidence="2">Leaf extractions</tissue>
    </source>
</reference>
<evidence type="ECO:0000313" key="2">
    <source>
        <dbReference type="EMBL" id="KCW84107.1"/>
    </source>
</evidence>
<dbReference type="OMA" id="DHRTNAD"/>
<dbReference type="eggNOG" id="ENOG502S49R">
    <property type="taxonomic scope" value="Eukaryota"/>
</dbReference>
<dbReference type="STRING" id="71139.A0A059D0H6"/>
<dbReference type="Gramene" id="KCW84107">
    <property type="protein sequence ID" value="KCW84107"/>
    <property type="gene ID" value="EUGRSUZ_B00993"/>
</dbReference>